<dbReference type="SUPFAM" id="SSF48592">
    <property type="entry name" value="GroEL equatorial domain-like"/>
    <property type="match status" value="1"/>
</dbReference>
<dbReference type="InterPro" id="IPR017998">
    <property type="entry name" value="Chaperone_TCP-1"/>
</dbReference>
<evidence type="ECO:0000256" key="2">
    <source>
        <dbReference type="ARBA" id="ARBA00022741"/>
    </source>
</evidence>
<dbReference type="Pfam" id="PF00118">
    <property type="entry name" value="Cpn60_TCP1"/>
    <property type="match status" value="1"/>
</dbReference>
<dbReference type="NCBIfam" id="NF041082">
    <property type="entry name" value="thermosome_alpha"/>
    <property type="match status" value="1"/>
</dbReference>
<dbReference type="InterPro" id="IPR053374">
    <property type="entry name" value="TCP-1_chaperonin"/>
</dbReference>
<dbReference type="GO" id="GO:0005524">
    <property type="term" value="F:ATP binding"/>
    <property type="evidence" value="ECO:0007669"/>
    <property type="project" value="UniProtKB-KW"/>
</dbReference>
<dbReference type="HOGENOM" id="CLU_008891_7_3_2"/>
<dbReference type="GO" id="GO:0016887">
    <property type="term" value="F:ATP hydrolysis activity"/>
    <property type="evidence" value="ECO:0007669"/>
    <property type="project" value="InterPro"/>
</dbReference>
<dbReference type="Gene3D" id="3.30.260.10">
    <property type="entry name" value="TCP-1-like chaperonin intermediate domain"/>
    <property type="match status" value="1"/>
</dbReference>
<dbReference type="NCBIfam" id="TIGR02339">
    <property type="entry name" value="thermosome_arch"/>
    <property type="match status" value="1"/>
</dbReference>
<dbReference type="Gene3D" id="3.50.7.10">
    <property type="entry name" value="GroEL"/>
    <property type="match status" value="1"/>
</dbReference>
<evidence type="ECO:0000313" key="7">
    <source>
        <dbReference type="Proteomes" id="UP000000674"/>
    </source>
</evidence>
<dbReference type="PRINTS" id="PR00304">
    <property type="entry name" value="TCOMPLEXTCP1"/>
</dbReference>
<gene>
    <name evidence="6" type="ordered locus">Mthe_0733</name>
</gene>
<dbReference type="InterPro" id="IPR054827">
    <property type="entry name" value="thermosome_alpha"/>
</dbReference>
<dbReference type="KEGG" id="mtp:Mthe_0733"/>
<dbReference type="FunFam" id="1.10.560.10:FF:000017">
    <property type="entry name" value="T-complex protein 1 subunit eta"/>
    <property type="match status" value="1"/>
</dbReference>
<dbReference type="SUPFAM" id="SSF54849">
    <property type="entry name" value="GroEL-intermediate domain like"/>
    <property type="match status" value="1"/>
</dbReference>
<dbReference type="InterPro" id="IPR027410">
    <property type="entry name" value="TCP-1-like_intermed_sf"/>
</dbReference>
<reference evidence="6 7" key="1">
    <citation type="submission" date="2006-10" db="EMBL/GenBank/DDBJ databases">
        <title>Complete sequence of Methanosaeta thermophila PT.</title>
        <authorList>
            <consortium name="US DOE Joint Genome Institute"/>
            <person name="Copeland A."/>
            <person name="Lucas S."/>
            <person name="Lapidus A."/>
            <person name="Barry K."/>
            <person name="Detter J.C."/>
            <person name="Glavina del Rio T."/>
            <person name="Hammon N."/>
            <person name="Israni S."/>
            <person name="Pitluck S."/>
            <person name="Chain P."/>
            <person name="Malfatti S."/>
            <person name="Shin M."/>
            <person name="Vergez L."/>
            <person name="Schmutz J."/>
            <person name="Larimer F."/>
            <person name="Land M."/>
            <person name="Hauser L."/>
            <person name="Kyrpides N."/>
            <person name="Kim E."/>
            <person name="Smith K.S."/>
            <person name="Ingram-Smith C."/>
            <person name="Richardson P."/>
        </authorList>
    </citation>
    <scope>NUCLEOTIDE SEQUENCE [LARGE SCALE GENOMIC DNA]</scope>
    <source>
        <strain evidence="7">DSM 6194 / JCM 14653 / NBRC 101360 / PT</strain>
    </source>
</reference>
<evidence type="ECO:0000256" key="4">
    <source>
        <dbReference type="ARBA" id="ARBA00023186"/>
    </source>
</evidence>
<dbReference type="GO" id="GO:0005737">
    <property type="term" value="C:cytoplasm"/>
    <property type="evidence" value="ECO:0007669"/>
    <property type="project" value="UniProtKB-ARBA"/>
</dbReference>
<dbReference type="PROSITE" id="PS00751">
    <property type="entry name" value="TCP1_2"/>
    <property type="match status" value="1"/>
</dbReference>
<dbReference type="OrthoDB" id="147591at2157"/>
<proteinExistence type="inferred from homology"/>
<keyword evidence="2 5" id="KW-0547">Nucleotide-binding</keyword>
<dbReference type="GO" id="GO:0140662">
    <property type="term" value="F:ATP-dependent protein folding chaperone"/>
    <property type="evidence" value="ECO:0007669"/>
    <property type="project" value="InterPro"/>
</dbReference>
<dbReference type="Proteomes" id="UP000000674">
    <property type="component" value="Chromosome"/>
</dbReference>
<dbReference type="InterPro" id="IPR027409">
    <property type="entry name" value="GroEL-like_apical_dom_sf"/>
</dbReference>
<dbReference type="InterPro" id="IPR027413">
    <property type="entry name" value="GROEL-like_equatorial_sf"/>
</dbReference>
<dbReference type="Gene3D" id="1.10.560.10">
    <property type="entry name" value="GroEL-like equatorial domain"/>
    <property type="match status" value="1"/>
</dbReference>
<keyword evidence="7" id="KW-1185">Reference proteome</keyword>
<dbReference type="InterPro" id="IPR002194">
    <property type="entry name" value="Chaperonin_TCP-1_CS"/>
</dbReference>
<dbReference type="PANTHER" id="PTHR11353">
    <property type="entry name" value="CHAPERONIN"/>
    <property type="match status" value="1"/>
</dbReference>
<organism evidence="6 7">
    <name type="scientific">Methanothrix thermoacetophila (strain DSM 6194 / JCM 14653 / NBRC 101360 / PT)</name>
    <name type="common">Methanosaeta thermophila</name>
    <dbReference type="NCBI Taxonomy" id="349307"/>
    <lineage>
        <taxon>Archaea</taxon>
        <taxon>Methanobacteriati</taxon>
        <taxon>Methanobacteriota</taxon>
        <taxon>Stenosarchaea group</taxon>
        <taxon>Methanomicrobia</taxon>
        <taxon>Methanotrichales</taxon>
        <taxon>Methanotrichaceae</taxon>
        <taxon>Methanothrix</taxon>
    </lineage>
</organism>
<keyword evidence="3 5" id="KW-0067">ATP-binding</keyword>
<dbReference type="EMBL" id="CP000477">
    <property type="protein sequence ID" value="ABK14523.1"/>
    <property type="molecule type" value="Genomic_DNA"/>
</dbReference>
<dbReference type="SUPFAM" id="SSF52029">
    <property type="entry name" value="GroEL apical domain-like"/>
    <property type="match status" value="1"/>
</dbReference>
<dbReference type="NCBIfam" id="NF041083">
    <property type="entry name" value="thermosome_beta"/>
    <property type="match status" value="1"/>
</dbReference>
<dbReference type="GO" id="GO:0051082">
    <property type="term" value="F:unfolded protein binding"/>
    <property type="evidence" value="ECO:0007669"/>
    <property type="project" value="InterPro"/>
</dbReference>
<dbReference type="RefSeq" id="WP_011695919.1">
    <property type="nucleotide sequence ID" value="NC_008553.1"/>
</dbReference>
<dbReference type="PROSITE" id="PS00995">
    <property type="entry name" value="TCP1_3"/>
    <property type="match status" value="1"/>
</dbReference>
<evidence type="ECO:0000256" key="1">
    <source>
        <dbReference type="ARBA" id="ARBA00008020"/>
    </source>
</evidence>
<comment type="similarity">
    <text evidence="1 5">Belongs to the TCP-1 chaperonin family.</text>
</comment>
<dbReference type="InterPro" id="IPR002423">
    <property type="entry name" value="Cpn60/GroEL/TCP-1"/>
</dbReference>
<accession>A0B749</accession>
<evidence type="ECO:0000256" key="3">
    <source>
        <dbReference type="ARBA" id="ARBA00022840"/>
    </source>
</evidence>
<dbReference type="AlphaFoldDB" id="A0B749"/>
<evidence type="ECO:0000256" key="5">
    <source>
        <dbReference type="RuleBase" id="RU004187"/>
    </source>
</evidence>
<dbReference type="InterPro" id="IPR012714">
    <property type="entry name" value="Thermosome_arc"/>
</dbReference>
<dbReference type="GO" id="GO:0032991">
    <property type="term" value="C:protein-containing complex"/>
    <property type="evidence" value="ECO:0007669"/>
    <property type="project" value="UniProtKB-ARBA"/>
</dbReference>
<dbReference type="STRING" id="349307.Mthe_0733"/>
<evidence type="ECO:0000313" key="6">
    <source>
        <dbReference type="EMBL" id="ABK14523.1"/>
    </source>
</evidence>
<protein>
    <submittedName>
        <fullName evidence="6">Thermosome subunit</fullName>
    </submittedName>
</protein>
<sequence length="541" mass="58190">MAGMSGYPIIILKEGAKRDVGREAQHKNITAARAVAEAVRTTLGPRGMDKMLVDSNGDVVVTNDGATVLWELDIEHPVAKMIVEVARAQDDEVGDGTTTAVVLAGELLKKAEELLDKGVHPTTIVQGYKTAEAKASEILESMSVEVTRDNREVLRKIAMTAMTGKGIEAMKEKLADIVVDAALAIEDNGKVDVENRVKIVKITGGSLADTELVHGIVLELERLNPEMPRRVENARIALLDATLELKKLGTDAKITISEVEGLRNFKEGEKKVLEAQVEALAKAGANVVLCQKGIGVAASHFLAKHNMLAARRVKDEDMKMLALATGARIIGDPMQASSQDLGHARVVEDRKIKKDKHMIFIEGCRDPKAVTIVVHGGSEVFLDEMERALNDALMVVGDVLSYRKIVPGGGAPEVEVAERMREYAATLSGREQLAVKAFADAVEVIPRTLAENAGLDPIDAIVALRAKHGEGHKAYGVNVLNGGTADMLDGGVVEPLKVKLQAVKSAAEVATMILRVDDVIAAKREELKPKPGQSPHDYTRM</sequence>
<dbReference type="GeneID" id="4461884"/>
<dbReference type="PROSITE" id="PS00750">
    <property type="entry name" value="TCP1_1"/>
    <property type="match status" value="1"/>
</dbReference>
<name>A0B749_METTP</name>
<keyword evidence="4 5" id="KW-0143">Chaperone</keyword>